<dbReference type="CDD" id="cd02523">
    <property type="entry name" value="PC_cytidylyltransferase"/>
    <property type="match status" value="1"/>
</dbReference>
<dbReference type="RefSeq" id="WP_091160862.1">
    <property type="nucleotide sequence ID" value="NZ_FNOT01000016.1"/>
</dbReference>
<dbReference type="Proteomes" id="UP000198921">
    <property type="component" value="Unassembled WGS sequence"/>
</dbReference>
<dbReference type="Gene3D" id="3.90.550.10">
    <property type="entry name" value="Spore Coat Polysaccharide Biosynthesis Protein SpsA, Chain A"/>
    <property type="match status" value="1"/>
</dbReference>
<dbReference type="GO" id="GO:0016301">
    <property type="term" value="F:kinase activity"/>
    <property type="evidence" value="ECO:0007669"/>
    <property type="project" value="UniProtKB-KW"/>
</dbReference>
<dbReference type="Pfam" id="PF12804">
    <property type="entry name" value="NTP_transf_3"/>
    <property type="match status" value="1"/>
</dbReference>
<dbReference type="PANTHER" id="PTHR43584:SF8">
    <property type="entry name" value="N-ACETYLMURAMATE ALPHA-1-PHOSPHATE URIDYLYLTRANSFERASE"/>
    <property type="match status" value="1"/>
</dbReference>
<dbReference type="OrthoDB" id="3618661at2"/>
<dbReference type="AlphaFoldDB" id="A0A1H3PJM9"/>
<dbReference type="STRING" id="1137993.SAMN05660209_04352"/>
<evidence type="ECO:0000313" key="4">
    <source>
        <dbReference type="EMBL" id="SDZ01173.1"/>
    </source>
</evidence>
<dbReference type="InterPro" id="IPR029044">
    <property type="entry name" value="Nucleotide-diphossugar_trans"/>
</dbReference>
<reference evidence="5" key="1">
    <citation type="submission" date="2016-10" db="EMBL/GenBank/DDBJ databases">
        <authorList>
            <person name="Varghese N."/>
            <person name="Submissions S."/>
        </authorList>
    </citation>
    <scope>NUCLEOTIDE SEQUENCE [LARGE SCALE GENOMIC DNA]</scope>
    <source>
        <strain evidence="5">DSM 45422</strain>
    </source>
</reference>
<gene>
    <name evidence="4" type="ORF">SAMN05660209_04352</name>
</gene>
<keyword evidence="4" id="KW-0418">Kinase</keyword>
<name>A0A1H3PJM9_9ACTN</name>
<protein>
    <submittedName>
        <fullName evidence="4">Choline kinase</fullName>
    </submittedName>
</protein>
<dbReference type="InterPro" id="IPR025877">
    <property type="entry name" value="MobA-like_NTP_Trfase"/>
</dbReference>
<keyword evidence="5" id="KW-1185">Reference proteome</keyword>
<organism evidence="4 5">
    <name type="scientific">Geodermatophilus africanus</name>
    <dbReference type="NCBI Taxonomy" id="1137993"/>
    <lineage>
        <taxon>Bacteria</taxon>
        <taxon>Bacillati</taxon>
        <taxon>Actinomycetota</taxon>
        <taxon>Actinomycetes</taxon>
        <taxon>Geodermatophilales</taxon>
        <taxon>Geodermatophilaceae</taxon>
        <taxon>Geodermatophilus</taxon>
    </lineage>
</organism>
<keyword evidence="2" id="KW-0548">Nucleotidyltransferase</keyword>
<dbReference type="EMBL" id="FNOT01000016">
    <property type="protein sequence ID" value="SDZ01173.1"/>
    <property type="molecule type" value="Genomic_DNA"/>
</dbReference>
<evidence type="ECO:0000259" key="3">
    <source>
        <dbReference type="Pfam" id="PF12804"/>
    </source>
</evidence>
<feature type="domain" description="MobA-like NTP transferase" evidence="3">
    <location>
        <begin position="31"/>
        <end position="162"/>
    </location>
</feature>
<evidence type="ECO:0000256" key="2">
    <source>
        <dbReference type="ARBA" id="ARBA00022695"/>
    </source>
</evidence>
<dbReference type="PANTHER" id="PTHR43584">
    <property type="entry name" value="NUCLEOTIDYL TRANSFERASE"/>
    <property type="match status" value="1"/>
</dbReference>
<accession>A0A1H3PJM9</accession>
<sequence>MLADRATTAADLTGPASAVPAPCRADLAVQVVILAAGMGTRLGRPWPKPLTPLHDGRTILQRQLDGLRSVLGPAVDVTVVVGFEAERVMRAVPDVRFAYNPDYRVTNTSQSLLRALRTTRDGGVLWLNGDVVFDPAVLETALPALRADESFVCVDTSTVADEEVKYTVDAEGWIDELSKSVVGGLGEAVGINHVSGADKPVLIEHLATCAEQDYFERGIETAIAAAGLRVRPLDISQHAAVEVDFEADLERANALFAGRSHLHPVADGSV</sequence>
<dbReference type="InterPro" id="IPR050065">
    <property type="entry name" value="GlmU-like"/>
</dbReference>
<evidence type="ECO:0000313" key="5">
    <source>
        <dbReference type="Proteomes" id="UP000198921"/>
    </source>
</evidence>
<proteinExistence type="predicted"/>
<keyword evidence="1" id="KW-0808">Transferase</keyword>
<dbReference type="SUPFAM" id="SSF53448">
    <property type="entry name" value="Nucleotide-diphospho-sugar transferases"/>
    <property type="match status" value="1"/>
</dbReference>
<evidence type="ECO:0000256" key="1">
    <source>
        <dbReference type="ARBA" id="ARBA00022679"/>
    </source>
</evidence>
<dbReference type="GO" id="GO:0016779">
    <property type="term" value="F:nucleotidyltransferase activity"/>
    <property type="evidence" value="ECO:0007669"/>
    <property type="project" value="UniProtKB-KW"/>
</dbReference>